<dbReference type="PROSITE" id="PS00012">
    <property type="entry name" value="PHOSPHOPANTETHEINE"/>
    <property type="match status" value="1"/>
</dbReference>
<keyword evidence="5" id="KW-1185">Reference proteome</keyword>
<dbReference type="OrthoDB" id="7284767at2"/>
<reference evidence="4 5" key="1">
    <citation type="submission" date="2018-01" db="EMBL/GenBank/DDBJ databases">
        <title>Genomic Encyclopedia of Type Strains, Phase III (KMG-III): the genomes of soil and plant-associated and newly described type strains.</title>
        <authorList>
            <person name="Whitman W."/>
        </authorList>
    </citation>
    <scope>NUCLEOTIDE SEQUENCE [LARGE SCALE GENOMIC DNA]</scope>
    <source>
        <strain evidence="4 5">HKI456</strain>
    </source>
</reference>
<dbReference type="EMBL" id="PRDW01000012">
    <property type="protein sequence ID" value="PPB82867.1"/>
    <property type="molecule type" value="Genomic_DNA"/>
</dbReference>
<dbReference type="PROSITE" id="PS50075">
    <property type="entry name" value="CARRIER"/>
    <property type="match status" value="1"/>
</dbReference>
<dbReference type="InterPro" id="IPR009081">
    <property type="entry name" value="PP-bd_ACP"/>
</dbReference>
<dbReference type="AlphaFoldDB" id="A0A2P5K815"/>
<sequence>MNSKLREILAQWADLDVPIASLPDDASLYDAGMSSLATVKTLMAIENAFNIEIPDEWLTRELFTSVASLSQAIKQLQSDEAAA</sequence>
<evidence type="ECO:0000256" key="1">
    <source>
        <dbReference type="ARBA" id="ARBA00022450"/>
    </source>
</evidence>
<evidence type="ECO:0000313" key="5">
    <source>
        <dbReference type="Proteomes" id="UP000243096"/>
    </source>
</evidence>
<comment type="caution">
    <text evidence="4">The sequence shown here is derived from an EMBL/GenBank/DDBJ whole genome shotgun (WGS) entry which is preliminary data.</text>
</comment>
<name>A0A2P5K815_9BURK</name>
<keyword evidence="1" id="KW-0596">Phosphopantetheine</keyword>
<dbReference type="InterPro" id="IPR006162">
    <property type="entry name" value="Ppantetheine_attach_site"/>
</dbReference>
<feature type="domain" description="Carrier" evidence="3">
    <location>
        <begin position="1"/>
        <end position="77"/>
    </location>
</feature>
<gene>
    <name evidence="4" type="ORF">B0O95_11244</name>
</gene>
<dbReference type="RefSeq" id="WP_104078085.1">
    <property type="nucleotide sequence ID" value="NZ_CP062179.1"/>
</dbReference>
<evidence type="ECO:0000313" key="4">
    <source>
        <dbReference type="EMBL" id="PPB82867.1"/>
    </source>
</evidence>
<proteinExistence type="predicted"/>
<dbReference type="Proteomes" id="UP000243096">
    <property type="component" value="Unassembled WGS sequence"/>
</dbReference>
<evidence type="ECO:0000256" key="2">
    <source>
        <dbReference type="ARBA" id="ARBA00022553"/>
    </source>
</evidence>
<organism evidence="4 5">
    <name type="scientific">Mycetohabitans endofungorum</name>
    <dbReference type="NCBI Taxonomy" id="417203"/>
    <lineage>
        <taxon>Bacteria</taxon>
        <taxon>Pseudomonadati</taxon>
        <taxon>Pseudomonadota</taxon>
        <taxon>Betaproteobacteria</taxon>
        <taxon>Burkholderiales</taxon>
        <taxon>Burkholderiaceae</taxon>
        <taxon>Mycetohabitans</taxon>
    </lineage>
</organism>
<dbReference type="SUPFAM" id="SSF47336">
    <property type="entry name" value="ACP-like"/>
    <property type="match status" value="1"/>
</dbReference>
<evidence type="ECO:0000259" key="3">
    <source>
        <dbReference type="PROSITE" id="PS50075"/>
    </source>
</evidence>
<dbReference type="NCBIfam" id="NF005480">
    <property type="entry name" value="PRK07081.1"/>
    <property type="match status" value="1"/>
</dbReference>
<keyword evidence="2" id="KW-0597">Phosphoprotein</keyword>
<dbReference type="Pfam" id="PF00550">
    <property type="entry name" value="PP-binding"/>
    <property type="match status" value="1"/>
</dbReference>
<accession>A0A2P5K815</accession>
<protein>
    <submittedName>
        <fullName evidence="4">Acyl carrier protein</fullName>
    </submittedName>
</protein>
<dbReference type="InterPro" id="IPR036736">
    <property type="entry name" value="ACP-like_sf"/>
</dbReference>
<dbReference type="Gene3D" id="1.10.1200.10">
    <property type="entry name" value="ACP-like"/>
    <property type="match status" value="1"/>
</dbReference>